<evidence type="ECO:0000313" key="1">
    <source>
        <dbReference type="EMBL" id="CBL87575.1"/>
    </source>
</evidence>
<reference evidence="1" key="2">
    <citation type="journal article" date="2012" name="Environ. Microbiol.">
        <title>Genomic content of uncultured Bacteroidetes from contrasting oceanic provinces in the North Atlantic Ocean.</title>
        <authorList>
            <person name="Gomez-Pereira P.R."/>
            <person name="Schuler M."/>
            <person name="Fuchs B.M."/>
            <person name="Bennke C."/>
            <person name="Teeling H."/>
            <person name="Waldmann J."/>
            <person name="Richter M."/>
            <person name="Barbe V."/>
            <person name="Bataille E."/>
            <person name="Glockner F.O."/>
            <person name="Amann R."/>
        </authorList>
    </citation>
    <scope>NUCLEOTIDE SEQUENCE</scope>
</reference>
<sequence length="211" mass="24072">MNLYTYKIRSITVISILILTSLYSYAQTPIGAWERYYDDVNGNSIRSVVIFSKKFQSIAMYNAKSGEFIYSNGGTWELNNNMMTEKVEFDTANSERVGDILTFEIKITNDSLSLPDANWHFSKIDDGTPGELNGAWLMSGRYRNGVKQIRSTDRPRKTMKILSGKDSNGLLLILKKKNLKELGVELTQLLMVSTLKKLSFFPEITQELVWI</sequence>
<name>F4MN62_9BACT</name>
<proteinExistence type="predicted"/>
<organism evidence="1">
    <name type="scientific">uncultured Flavobacteriia bacterium</name>
    <dbReference type="NCBI Taxonomy" id="212695"/>
    <lineage>
        <taxon>Bacteria</taxon>
        <taxon>Pseudomonadati</taxon>
        <taxon>Bacteroidota</taxon>
        <taxon>Flavobacteriia</taxon>
        <taxon>environmental samples</taxon>
    </lineage>
</organism>
<dbReference type="EMBL" id="FQ032828">
    <property type="protein sequence ID" value="CBL87575.1"/>
    <property type="molecule type" value="Genomic_DNA"/>
</dbReference>
<gene>
    <name evidence="1" type="ORF">S18_920_0014</name>
</gene>
<dbReference type="AlphaFoldDB" id="F4MN62"/>
<reference evidence="1" key="1">
    <citation type="submission" date="2010-05" db="EMBL/GenBank/DDBJ databases">
        <authorList>
            <person name="Genoscope - CEA"/>
        </authorList>
    </citation>
    <scope>NUCLEOTIDE SEQUENCE</scope>
</reference>
<accession>F4MN62</accession>
<protein>
    <submittedName>
        <fullName evidence="1">Uncharacterized protein</fullName>
    </submittedName>
</protein>